<evidence type="ECO:0000256" key="3">
    <source>
        <dbReference type="ARBA" id="ARBA00022583"/>
    </source>
</evidence>
<dbReference type="FunFam" id="2.30.29.30:FF:000064">
    <property type="entry name" value="Adaptin ear-binding coat-associated protein 1"/>
    <property type="match status" value="1"/>
</dbReference>
<dbReference type="GO" id="GO:0006897">
    <property type="term" value="P:endocytosis"/>
    <property type="evidence" value="ECO:0007669"/>
    <property type="project" value="UniProtKB-KW"/>
</dbReference>
<proteinExistence type="inferred from homology"/>
<dbReference type="CDD" id="cd13228">
    <property type="entry name" value="PHear_NECAP"/>
    <property type="match status" value="1"/>
</dbReference>
<dbReference type="Proteomes" id="UP000748531">
    <property type="component" value="Unassembled WGS sequence"/>
</dbReference>
<dbReference type="InterPro" id="IPR012466">
    <property type="entry name" value="NECAP_PHear"/>
</dbReference>
<dbReference type="SUPFAM" id="SSF50729">
    <property type="entry name" value="PH domain-like"/>
    <property type="match status" value="1"/>
</dbReference>
<sequence length="274" mass="30418">MDYENVILVKNEVYVYRIPPRQSNRGYRAADWGLDSPFWTGRLRAVAKDKDLILKLEDRNTGELFAKCPVDAFPGIAVEPVLDSSRYFVIRLMADDGRTMFTGIGFAERSDSFDFNVAIQDHFKWVKQEKEVEETEEKLKTQPSLNLGFKEGEKIKLNLNTRRTGDDPTDGVTKNRPVARVGSTSMGLLPPPPAPSVTRTRGSRVVPTTASTTYTETSCSKGLLDGSAANPTSSTAVKENSNMDLLVDIFNSAMPPESVQQPTMSAPLSWTDFQ</sequence>
<reference evidence="7" key="1">
    <citation type="submission" date="2019-05" db="EMBL/GenBank/DDBJ databases">
        <title>Annotation for the trematode Paragonimus heterotremus.</title>
        <authorList>
            <person name="Choi Y.-J."/>
        </authorList>
    </citation>
    <scope>NUCLEOTIDE SEQUENCE</scope>
    <source>
        <strain evidence="7">LC</strain>
    </source>
</reference>
<name>A0A8J4T2Y9_9TREM</name>
<dbReference type="PANTHER" id="PTHR12847">
    <property type="entry name" value="ATP-BINDING CASSETTE ABC TRANSPORTER-RELATED"/>
    <property type="match status" value="1"/>
</dbReference>
<keyword evidence="3" id="KW-0254">Endocytosis</keyword>
<keyword evidence="2" id="KW-0813">Transport</keyword>
<evidence type="ECO:0000259" key="6">
    <source>
        <dbReference type="Pfam" id="PF07933"/>
    </source>
</evidence>
<dbReference type="PANTHER" id="PTHR12847:SF9">
    <property type="entry name" value="NECAP-LIKE PROTEIN CG9132"/>
    <property type="match status" value="1"/>
</dbReference>
<feature type="region of interest" description="Disordered" evidence="5">
    <location>
        <begin position="255"/>
        <end position="274"/>
    </location>
</feature>
<evidence type="ECO:0000313" key="8">
    <source>
        <dbReference type="Proteomes" id="UP000748531"/>
    </source>
</evidence>
<dbReference type="Pfam" id="PF07933">
    <property type="entry name" value="DUF1681"/>
    <property type="match status" value="1"/>
</dbReference>
<evidence type="ECO:0000256" key="1">
    <source>
        <dbReference type="ARBA" id="ARBA00007736"/>
    </source>
</evidence>
<dbReference type="GO" id="GO:0030125">
    <property type="term" value="C:clathrin vesicle coat"/>
    <property type="evidence" value="ECO:0007669"/>
    <property type="project" value="TreeGrafter"/>
</dbReference>
<organism evidence="7 8">
    <name type="scientific">Paragonimus heterotremus</name>
    <dbReference type="NCBI Taxonomy" id="100268"/>
    <lineage>
        <taxon>Eukaryota</taxon>
        <taxon>Metazoa</taxon>
        <taxon>Spiralia</taxon>
        <taxon>Lophotrochozoa</taxon>
        <taxon>Platyhelminthes</taxon>
        <taxon>Trematoda</taxon>
        <taxon>Digenea</taxon>
        <taxon>Plagiorchiida</taxon>
        <taxon>Troglotremata</taxon>
        <taxon>Troglotrematidae</taxon>
        <taxon>Paragonimus</taxon>
    </lineage>
</organism>
<evidence type="ECO:0000256" key="2">
    <source>
        <dbReference type="ARBA" id="ARBA00022448"/>
    </source>
</evidence>
<dbReference type="AlphaFoldDB" id="A0A8J4T2Y9"/>
<feature type="compositionally biased region" description="Polar residues" evidence="5">
    <location>
        <begin position="258"/>
        <end position="274"/>
    </location>
</feature>
<comment type="similarity">
    <text evidence="1">Belongs to the NECAP family.</text>
</comment>
<dbReference type="Gene3D" id="2.30.29.30">
    <property type="entry name" value="Pleckstrin-homology domain (PH domain)/Phosphotyrosine-binding domain (PTB)"/>
    <property type="match status" value="1"/>
</dbReference>
<dbReference type="EMBL" id="LUCH01006512">
    <property type="protein sequence ID" value="KAF5397273.1"/>
    <property type="molecule type" value="Genomic_DNA"/>
</dbReference>
<dbReference type="InterPro" id="IPR011993">
    <property type="entry name" value="PH-like_dom_sf"/>
</dbReference>
<dbReference type="OrthoDB" id="10265489at2759"/>
<keyword evidence="4" id="KW-0653">Protein transport</keyword>
<gene>
    <name evidence="7" type="ORF">PHET_09760</name>
</gene>
<evidence type="ECO:0000256" key="5">
    <source>
        <dbReference type="SAM" id="MobiDB-lite"/>
    </source>
</evidence>
<evidence type="ECO:0000256" key="4">
    <source>
        <dbReference type="ARBA" id="ARBA00022927"/>
    </source>
</evidence>
<accession>A0A8J4T2Y9</accession>
<feature type="domain" description="NECAP PHear" evidence="6">
    <location>
        <begin position="3"/>
        <end position="159"/>
    </location>
</feature>
<dbReference type="GO" id="GO:0015031">
    <property type="term" value="P:protein transport"/>
    <property type="evidence" value="ECO:0007669"/>
    <property type="project" value="UniProtKB-KW"/>
</dbReference>
<feature type="region of interest" description="Disordered" evidence="5">
    <location>
        <begin position="182"/>
        <end position="213"/>
    </location>
</feature>
<protein>
    <submittedName>
        <fullName evidence="7">Adaptin ear-binding coat-associated protein 1</fullName>
    </submittedName>
</protein>
<comment type="caution">
    <text evidence="7">The sequence shown here is derived from an EMBL/GenBank/DDBJ whole genome shotgun (WGS) entry which is preliminary data.</text>
</comment>
<evidence type="ECO:0000313" key="7">
    <source>
        <dbReference type="EMBL" id="KAF5397273.1"/>
    </source>
</evidence>
<keyword evidence="8" id="KW-1185">Reference proteome</keyword>